<evidence type="ECO:0000256" key="4">
    <source>
        <dbReference type="SAM" id="Phobius"/>
    </source>
</evidence>
<keyword evidence="4" id="KW-1133">Transmembrane helix</keyword>
<comment type="caution">
    <text evidence="6">The sequence shown here is derived from an EMBL/GenBank/DDBJ whole genome shotgun (WGS) entry which is preliminary data.</text>
</comment>
<dbReference type="Proteomes" id="UP001148125">
    <property type="component" value="Unassembled WGS sequence"/>
</dbReference>
<keyword evidence="3" id="KW-0808">Transferase</keyword>
<accession>A0ABT5VGH7</accession>
<keyword evidence="2" id="KW-0328">Glycosyltransferase</keyword>
<dbReference type="InterPro" id="IPR029044">
    <property type="entry name" value="Nucleotide-diphossugar_trans"/>
</dbReference>
<evidence type="ECO:0000256" key="2">
    <source>
        <dbReference type="ARBA" id="ARBA00022676"/>
    </source>
</evidence>
<name>A0ABT5VGH7_9BACI</name>
<dbReference type="PANTHER" id="PTHR43630">
    <property type="entry name" value="POLY-BETA-1,6-N-ACETYL-D-GLUCOSAMINE SYNTHASE"/>
    <property type="match status" value="1"/>
</dbReference>
<evidence type="ECO:0000313" key="7">
    <source>
        <dbReference type="Proteomes" id="UP001148125"/>
    </source>
</evidence>
<gene>
    <name evidence="6" type="ORF">N7Z68_09125</name>
</gene>
<dbReference type="Gene3D" id="3.90.550.10">
    <property type="entry name" value="Spore Coat Polysaccharide Biosynthesis Protein SpsA, Chain A"/>
    <property type="match status" value="1"/>
</dbReference>
<evidence type="ECO:0000259" key="5">
    <source>
        <dbReference type="Pfam" id="PF00535"/>
    </source>
</evidence>
<feature type="transmembrane region" description="Helical" evidence="4">
    <location>
        <begin position="277"/>
        <end position="297"/>
    </location>
</feature>
<evidence type="ECO:0000313" key="6">
    <source>
        <dbReference type="EMBL" id="MDE5413548.1"/>
    </source>
</evidence>
<dbReference type="CDD" id="cd00761">
    <property type="entry name" value="Glyco_tranf_GTA_type"/>
    <property type="match status" value="1"/>
</dbReference>
<dbReference type="RefSeq" id="WP_275118170.1">
    <property type="nucleotide sequence ID" value="NZ_JAOTPO010000005.1"/>
</dbReference>
<sequence>MLILAIITCLFWFAVLIDATLGMRKLEKLENVETNDTIKLNPPLVSIIVAARNEEKDIEGSLQSQLQQTYKNIEWIVVNDRSTDQTGAIINQISNTDNRIQPIHIEHLDEGWLGKNHALYQGYLASKGDYLLFTDADVYYKPDTLEKALSFMIPHQVDHLTLAPNMNVKRFWAKAFVTFFLFGFSYFKRPWKANDDNSKIAIGIGAFNLLRRDAYEEIGTHQVIRERPDDDLMLGIQIKSSGKKQRFVSALEHLEVEWYATLKGALIGLEKNAFAGLYYRYTMVVFAILGVFISQLLPFLAVFFTTGLTRIVYLFTIALLFLLYHRTANVMAKNALKYFLVFPISVLLFIYCIIRATILTTVRGGIIWRGTHYPLAELRKPKKK</sequence>
<reference evidence="6" key="1">
    <citation type="submission" date="2024-05" db="EMBL/GenBank/DDBJ databases">
        <title>Alkalihalobacillus sp. strain MEB203 novel alkaliphilic bacterium from Lonar Lake, India.</title>
        <authorList>
            <person name="Joshi A."/>
            <person name="Thite S."/>
            <person name="Mengade P."/>
        </authorList>
    </citation>
    <scope>NUCLEOTIDE SEQUENCE</scope>
    <source>
        <strain evidence="6">MEB 203</strain>
    </source>
</reference>
<organism evidence="6 7">
    <name type="scientific">Alkalihalobacterium chitinilyticum</name>
    <dbReference type="NCBI Taxonomy" id="2980103"/>
    <lineage>
        <taxon>Bacteria</taxon>
        <taxon>Bacillati</taxon>
        <taxon>Bacillota</taxon>
        <taxon>Bacilli</taxon>
        <taxon>Bacillales</taxon>
        <taxon>Bacillaceae</taxon>
        <taxon>Alkalihalobacterium</taxon>
    </lineage>
</organism>
<comment type="similarity">
    <text evidence="1">Belongs to the glycosyltransferase 2 family.</text>
</comment>
<proteinExistence type="inferred from homology"/>
<dbReference type="InterPro" id="IPR001173">
    <property type="entry name" value="Glyco_trans_2-like"/>
</dbReference>
<feature type="transmembrane region" description="Helical" evidence="4">
    <location>
        <begin position="336"/>
        <end position="358"/>
    </location>
</feature>
<feature type="transmembrane region" description="Helical" evidence="4">
    <location>
        <begin position="303"/>
        <end position="324"/>
    </location>
</feature>
<dbReference type="EMBL" id="JAOTPO010000005">
    <property type="protein sequence ID" value="MDE5413548.1"/>
    <property type="molecule type" value="Genomic_DNA"/>
</dbReference>
<dbReference type="PANTHER" id="PTHR43630:SF1">
    <property type="entry name" value="POLY-BETA-1,6-N-ACETYL-D-GLUCOSAMINE SYNTHASE"/>
    <property type="match status" value="1"/>
</dbReference>
<evidence type="ECO:0000256" key="1">
    <source>
        <dbReference type="ARBA" id="ARBA00006739"/>
    </source>
</evidence>
<feature type="domain" description="Glycosyltransferase 2-like" evidence="5">
    <location>
        <begin position="46"/>
        <end position="219"/>
    </location>
</feature>
<keyword evidence="4" id="KW-0812">Transmembrane</keyword>
<dbReference type="SUPFAM" id="SSF53448">
    <property type="entry name" value="Nucleotide-diphospho-sugar transferases"/>
    <property type="match status" value="1"/>
</dbReference>
<keyword evidence="7" id="KW-1185">Reference proteome</keyword>
<dbReference type="Pfam" id="PF00535">
    <property type="entry name" value="Glycos_transf_2"/>
    <property type="match status" value="1"/>
</dbReference>
<evidence type="ECO:0000256" key="3">
    <source>
        <dbReference type="ARBA" id="ARBA00022679"/>
    </source>
</evidence>
<keyword evidence="4" id="KW-0472">Membrane</keyword>
<protein>
    <submittedName>
        <fullName evidence="6">Glycosyltransferase family 2 protein</fullName>
    </submittedName>
</protein>